<gene>
    <name evidence="3" type="ORF">U27_05773</name>
</gene>
<dbReference type="Proteomes" id="UP000030661">
    <property type="component" value="Unassembled WGS sequence"/>
</dbReference>
<proteinExistence type="predicted"/>
<dbReference type="HOGENOM" id="CLU_064919_0_0_0"/>
<dbReference type="eggNOG" id="COG4249">
    <property type="taxonomic scope" value="Bacteria"/>
</dbReference>
<dbReference type="EMBL" id="DF820468">
    <property type="protein sequence ID" value="GAK58798.1"/>
    <property type="molecule type" value="Genomic_DNA"/>
</dbReference>
<feature type="domain" description="Peptidase C14 caspase" evidence="2">
    <location>
        <begin position="19"/>
        <end position="266"/>
    </location>
</feature>
<dbReference type="AlphaFoldDB" id="A0A081C2J3"/>
<dbReference type="GO" id="GO:0006508">
    <property type="term" value="P:proteolysis"/>
    <property type="evidence" value="ECO:0007669"/>
    <property type="project" value="InterPro"/>
</dbReference>
<evidence type="ECO:0000256" key="1">
    <source>
        <dbReference type="SAM" id="MobiDB-lite"/>
    </source>
</evidence>
<name>A0A081C2J3_VECG1</name>
<sequence length="333" mass="35613">MHIHGESQAQAGGQLFDHGYALLIGVGTTADPRWSLPVTVNDVQAIHKILTDAALCAYPHNRDHIRLLCNAAATRPGILDGLAWLKRQAAADPDATVVVYYSGHGWLDAHALQYALIPHEFDATDIPGSALLANDFAAALREIEARRLVVFVDSCHAEGMAAAKGEPGLPADFVQAVLPKGVIDCLKQGEGRAVFTSSRGRQSSYIRPDQSMSIYTYHLLAALQGAGSSPGDTVVRVSNLMNHLGKTVPASARQCWQVEQVPFFDAATEDFPVALLRGGKGLPAEDRDDAAQATAESPPTPQKTGERIRIHQEAGDNAVQIGLVHGDANIRKT</sequence>
<reference evidence="3" key="1">
    <citation type="journal article" date="2015" name="PeerJ">
        <title>First genomic representation of candidate bacterial phylum KSB3 points to enhanced environmental sensing as a trigger of wastewater bulking.</title>
        <authorList>
            <person name="Sekiguchi Y."/>
            <person name="Ohashi A."/>
            <person name="Parks D.H."/>
            <person name="Yamauchi T."/>
            <person name="Tyson G.W."/>
            <person name="Hugenholtz P."/>
        </authorList>
    </citation>
    <scope>NUCLEOTIDE SEQUENCE [LARGE SCALE GENOMIC DNA]</scope>
</reference>
<evidence type="ECO:0000313" key="3">
    <source>
        <dbReference type="EMBL" id="GAK58798.1"/>
    </source>
</evidence>
<dbReference type="GO" id="GO:0004197">
    <property type="term" value="F:cysteine-type endopeptidase activity"/>
    <property type="evidence" value="ECO:0007669"/>
    <property type="project" value="InterPro"/>
</dbReference>
<evidence type="ECO:0000259" key="2">
    <source>
        <dbReference type="Pfam" id="PF00656"/>
    </source>
</evidence>
<evidence type="ECO:0000313" key="4">
    <source>
        <dbReference type="Proteomes" id="UP000030661"/>
    </source>
</evidence>
<protein>
    <submittedName>
        <fullName evidence="3">Caspase domain protein, putative</fullName>
    </submittedName>
</protein>
<dbReference type="InterPro" id="IPR029030">
    <property type="entry name" value="Caspase-like_dom_sf"/>
</dbReference>
<dbReference type="SUPFAM" id="SSF52129">
    <property type="entry name" value="Caspase-like"/>
    <property type="match status" value="1"/>
</dbReference>
<organism evidence="3">
    <name type="scientific">Vecturithrix granuli</name>
    <dbReference type="NCBI Taxonomy" id="1499967"/>
    <lineage>
        <taxon>Bacteria</taxon>
        <taxon>Candidatus Moduliflexota</taxon>
        <taxon>Candidatus Vecturitrichia</taxon>
        <taxon>Candidatus Vecturitrichales</taxon>
        <taxon>Candidatus Vecturitrichaceae</taxon>
        <taxon>Candidatus Vecturithrix</taxon>
    </lineage>
</organism>
<keyword evidence="4" id="KW-1185">Reference proteome</keyword>
<dbReference type="Pfam" id="PF00656">
    <property type="entry name" value="Peptidase_C14"/>
    <property type="match status" value="1"/>
</dbReference>
<dbReference type="Gene3D" id="3.40.50.1460">
    <property type="match status" value="1"/>
</dbReference>
<feature type="region of interest" description="Disordered" evidence="1">
    <location>
        <begin position="278"/>
        <end position="305"/>
    </location>
</feature>
<dbReference type="STRING" id="1499967.U27_05773"/>
<dbReference type="InterPro" id="IPR011600">
    <property type="entry name" value="Pept_C14_caspase"/>
</dbReference>
<accession>A0A081C2J3</accession>